<evidence type="ECO:0000259" key="1">
    <source>
        <dbReference type="SMART" id="SM00762"/>
    </source>
</evidence>
<name>A0ABQ9EDQ9_TEGGR</name>
<accession>A0ABQ9EDQ9</accession>
<proteinExistence type="predicted"/>
<dbReference type="InterPro" id="IPR048684">
    <property type="entry name" value="COG4_C"/>
</dbReference>
<gene>
    <name evidence="2" type="ORF">KUTeg_019824</name>
</gene>
<dbReference type="Proteomes" id="UP001217089">
    <property type="component" value="Unassembled WGS sequence"/>
</dbReference>
<dbReference type="PANTHER" id="PTHR24016:SF0">
    <property type="entry name" value="CONSERVED OLIGOMERIC GOLGI COMPLEX SUBUNIT 4"/>
    <property type="match status" value="1"/>
</dbReference>
<evidence type="ECO:0000313" key="2">
    <source>
        <dbReference type="EMBL" id="KAJ8303428.1"/>
    </source>
</evidence>
<organism evidence="2 3">
    <name type="scientific">Tegillarca granosa</name>
    <name type="common">Malaysian cockle</name>
    <name type="synonym">Anadara granosa</name>
    <dbReference type="NCBI Taxonomy" id="220873"/>
    <lineage>
        <taxon>Eukaryota</taxon>
        <taxon>Metazoa</taxon>
        <taxon>Spiralia</taxon>
        <taxon>Lophotrochozoa</taxon>
        <taxon>Mollusca</taxon>
        <taxon>Bivalvia</taxon>
        <taxon>Autobranchia</taxon>
        <taxon>Pteriomorphia</taxon>
        <taxon>Arcoida</taxon>
        <taxon>Arcoidea</taxon>
        <taxon>Arcidae</taxon>
        <taxon>Tegillarca</taxon>
    </lineage>
</organism>
<reference evidence="2 3" key="1">
    <citation type="submission" date="2022-12" db="EMBL/GenBank/DDBJ databases">
        <title>Chromosome-level genome of Tegillarca granosa.</title>
        <authorList>
            <person name="Kim J."/>
        </authorList>
    </citation>
    <scope>NUCLEOTIDE SEQUENCE [LARGE SCALE GENOMIC DNA]</scope>
    <source>
        <strain evidence="2">Teg-2019</strain>
        <tissue evidence="2">Adductor muscle</tissue>
    </source>
</reference>
<evidence type="ECO:0000313" key="3">
    <source>
        <dbReference type="Proteomes" id="UP001217089"/>
    </source>
</evidence>
<keyword evidence="3" id="KW-1185">Reference proteome</keyword>
<comment type="caution">
    <text evidence="2">The sequence shown here is derived from an EMBL/GenBank/DDBJ whole genome shotgun (WGS) entry which is preliminary data.</text>
</comment>
<dbReference type="Gene3D" id="1.20.58.1970">
    <property type="match status" value="1"/>
</dbReference>
<protein>
    <recommendedName>
        <fullName evidence="1">COG4 transport protein middle alpha-helical bundle domain-containing protein</fullName>
    </recommendedName>
</protein>
<dbReference type="InterPro" id="IPR013167">
    <property type="entry name" value="COG4_M"/>
</dbReference>
<dbReference type="SMART" id="SM00762">
    <property type="entry name" value="Cog4"/>
    <property type="match status" value="1"/>
</dbReference>
<dbReference type="Pfam" id="PF20662">
    <property type="entry name" value="COG4_C"/>
    <property type="match status" value="1"/>
</dbReference>
<dbReference type="PANTHER" id="PTHR24016">
    <property type="entry name" value="CONSERVED OLIGOMERIC GOLGI COMPLEX SUBUNIT 4"/>
    <property type="match status" value="1"/>
</dbReference>
<dbReference type="EMBL" id="JARBDR010000917">
    <property type="protein sequence ID" value="KAJ8303428.1"/>
    <property type="molecule type" value="Genomic_DNA"/>
</dbReference>
<dbReference type="Gene3D" id="1.10.287.1060">
    <property type="entry name" value="ESAT-6-like"/>
    <property type="match status" value="1"/>
</dbReference>
<dbReference type="Pfam" id="PF08318">
    <property type="entry name" value="COG4_m"/>
    <property type="match status" value="2"/>
</dbReference>
<feature type="domain" description="COG4 transport protein middle alpha-helical bundle" evidence="1">
    <location>
        <begin position="102"/>
        <end position="313"/>
    </location>
</feature>
<sequence length="488" mass="54504">MAASWDATSRMLENVENLIEIEQMQEAFGCLCSKEDDINYELDGLLEHQSLLESKMLGLHKMLPNLQVLQTDSKQLSGMISFTSKLAENVSSSTLDTSFKLLHEAEEKLRSIVHIKFDAAVHANDLASIERFVKIFPLVGLHDEGLAKFGKYLSSQLSETSDRNLRIADSMNSDESNFKGTYIDAATQLFEGIARIIEIHPKDLDRLSAEVVLLNTVTELYLHQIGEVEKFISSCDLSRLMQELIGSYIAITMETTDTGSHTSSMVDETFFVVKKCIRRAISSSSVDGLCAMLNHSCTVLEQDFREVLYSRIRSGFPSGFDLSQAYNMVQSSLQQGKLQSSDTEKSKSQFLMTLNNAEASCDYCKSLRSSLEEEISKHFNQVSEQSKAKLESGLTDLGAAANRFKDVVDFGFSQLGSSAIKPRIKPLTDAFLSASHNLSEEEFSNYEANDPWVENFIMQIDAMLASFKLGGLQFDKELRVLVSYLTSQ</sequence>
<dbReference type="InterPro" id="IPR048682">
    <property type="entry name" value="COG4"/>
</dbReference>